<evidence type="ECO:0000313" key="3">
    <source>
        <dbReference type="Proteomes" id="UP000287872"/>
    </source>
</evidence>
<reference evidence="2 3" key="1">
    <citation type="submission" date="2018-11" db="EMBL/GenBank/DDBJ databases">
        <title>Genome sequencing and assembly of Clostridium tagluense strain A121.</title>
        <authorList>
            <person name="Murakami T."/>
            <person name="Segawa T."/>
            <person name="Shcherbakova V.A."/>
            <person name="Mori H."/>
            <person name="Yoshimura Y."/>
        </authorList>
    </citation>
    <scope>NUCLEOTIDE SEQUENCE [LARGE SCALE GENOMIC DNA]</scope>
    <source>
        <strain evidence="2 3">A121</strain>
    </source>
</reference>
<evidence type="ECO:0000256" key="1">
    <source>
        <dbReference type="SAM" id="Phobius"/>
    </source>
</evidence>
<dbReference type="Proteomes" id="UP000287872">
    <property type="component" value="Unassembled WGS sequence"/>
</dbReference>
<feature type="transmembrane region" description="Helical" evidence="1">
    <location>
        <begin position="7"/>
        <end position="31"/>
    </location>
</feature>
<gene>
    <name evidence="2" type="ORF">Ctaglu_19190</name>
</gene>
<dbReference type="RefSeq" id="WP_125000668.1">
    <property type="nucleotide sequence ID" value="NZ_BHYK01000009.1"/>
</dbReference>
<dbReference type="AlphaFoldDB" id="A0A401UL62"/>
<name>A0A401UL62_9CLOT</name>
<comment type="caution">
    <text evidence="2">The sequence shown here is derived from an EMBL/GenBank/DDBJ whole genome shotgun (WGS) entry which is preliminary data.</text>
</comment>
<sequence length="136" mass="14915">MFIFINIILGVILSVLTIIFIVKKILVGIVITDSGFIISVLILLGVVGLFCSLSALLGAHSIDGLAIRLNTDKVISAEEITMIKENISKAKTSNIISLIVGYVALIFNQIIYTIMAKKNKQAQAKVKNRWDWGKLN</sequence>
<dbReference type="EMBL" id="BHYK01000009">
    <property type="protein sequence ID" value="GCD10296.1"/>
    <property type="molecule type" value="Genomic_DNA"/>
</dbReference>
<protein>
    <submittedName>
        <fullName evidence="2">Uncharacterized protein</fullName>
    </submittedName>
</protein>
<keyword evidence="1" id="KW-0472">Membrane</keyword>
<feature type="transmembrane region" description="Helical" evidence="1">
    <location>
        <begin position="37"/>
        <end position="59"/>
    </location>
</feature>
<keyword evidence="1" id="KW-1133">Transmembrane helix</keyword>
<accession>A0A401UL62</accession>
<keyword evidence="3" id="KW-1185">Reference proteome</keyword>
<feature type="transmembrane region" description="Helical" evidence="1">
    <location>
        <begin position="95"/>
        <end position="115"/>
    </location>
</feature>
<organism evidence="2 3">
    <name type="scientific">Clostridium tagluense</name>
    <dbReference type="NCBI Taxonomy" id="360422"/>
    <lineage>
        <taxon>Bacteria</taxon>
        <taxon>Bacillati</taxon>
        <taxon>Bacillota</taxon>
        <taxon>Clostridia</taxon>
        <taxon>Eubacteriales</taxon>
        <taxon>Clostridiaceae</taxon>
        <taxon>Clostridium</taxon>
    </lineage>
</organism>
<proteinExistence type="predicted"/>
<evidence type="ECO:0000313" key="2">
    <source>
        <dbReference type="EMBL" id="GCD10296.1"/>
    </source>
</evidence>
<keyword evidence="1" id="KW-0812">Transmembrane</keyword>